<evidence type="ECO:0000256" key="4">
    <source>
        <dbReference type="ARBA" id="ARBA00023125"/>
    </source>
</evidence>
<evidence type="ECO:0000259" key="9">
    <source>
        <dbReference type="Pfam" id="PF17683"/>
    </source>
</evidence>
<feature type="domain" description="TFIIF beta subunit N-terminal" evidence="9">
    <location>
        <begin position="30"/>
        <end position="120"/>
    </location>
</feature>
<proteinExistence type="inferred from homology"/>
<comment type="similarity">
    <text evidence="2">Belongs to the TFIIF beta subunit family.</text>
</comment>
<dbReference type="AlphaFoldDB" id="A0A922FZF9"/>
<evidence type="ECO:0000256" key="6">
    <source>
        <dbReference type="ARBA" id="ARBA00023242"/>
    </source>
</evidence>
<dbReference type="OrthoDB" id="26094at2759"/>
<comment type="caution">
    <text evidence="10">The sequence shown here is derived from an EMBL/GenBank/DDBJ whole genome shotgun (WGS) entry which is preliminary data.</text>
</comment>
<sequence>MDEKEDSSATGQKEGDNGIDDLLDTSKAERATWLLKCPHLIYTSLQSPPDDSDPSRPVAKVLLSVDPLHSNDDNSATEFTMELMAGTEPGNLPKSYSMDMSSEDLVPMLVFSESSQGKCCVEGKILNKLGVKPHDKDIDNYGKLFRERLNKYKAKSRQIQVISNEDARMTPMPGMFGDNKIMAAKRCRRDRSEMEEIMFKLFERQPNWTLRQLIQETDQPKPFLRDLLKDLCVFNYKGSNKGSYELKPQYKVNKLE</sequence>
<dbReference type="Pfam" id="PF17683">
    <property type="entry name" value="TFIIF_beta_N"/>
    <property type="match status" value="1"/>
</dbReference>
<evidence type="ECO:0000313" key="10">
    <source>
        <dbReference type="EMBL" id="KAG6728430.1"/>
    </source>
</evidence>
<evidence type="ECO:0000256" key="2">
    <source>
        <dbReference type="ARBA" id="ARBA00009543"/>
    </source>
</evidence>
<protein>
    <recommendedName>
        <fullName evidence="12">Transcription initiation factor IIF subunit beta</fullName>
    </recommendedName>
</protein>
<comment type="subcellular location">
    <subcellularLocation>
        <location evidence="1">Nucleus</location>
    </subcellularLocation>
</comment>
<feature type="domain" description="TFIIF beta subunit HTH" evidence="8">
    <location>
        <begin position="188"/>
        <end position="251"/>
    </location>
</feature>
<name>A0A922FZF9_CARIL</name>
<accession>A0A922FZF9</accession>
<keyword evidence="3" id="KW-0805">Transcription regulation</keyword>
<dbReference type="Gene3D" id="1.10.10.10">
    <property type="entry name" value="Winged helix-like DNA-binding domain superfamily/Winged helix DNA-binding domain"/>
    <property type="match status" value="1"/>
</dbReference>
<evidence type="ECO:0000256" key="1">
    <source>
        <dbReference type="ARBA" id="ARBA00004123"/>
    </source>
</evidence>
<keyword evidence="6" id="KW-0539">Nucleus</keyword>
<dbReference type="InterPro" id="IPR040450">
    <property type="entry name" value="TFIIF_beta_HTH"/>
</dbReference>
<dbReference type="InterPro" id="IPR036390">
    <property type="entry name" value="WH_DNA-bd_sf"/>
</dbReference>
<evidence type="ECO:0000313" key="11">
    <source>
        <dbReference type="Proteomes" id="UP000811246"/>
    </source>
</evidence>
<dbReference type="PANTHER" id="PTHR10445:SF2">
    <property type="entry name" value="TRANSCRIPTION INITIATION FACTOR IIF, BETA SUBUNIT"/>
    <property type="match status" value="1"/>
</dbReference>
<dbReference type="InterPro" id="IPR036388">
    <property type="entry name" value="WH-like_DNA-bd_sf"/>
</dbReference>
<evidence type="ECO:0000256" key="5">
    <source>
        <dbReference type="ARBA" id="ARBA00023163"/>
    </source>
</evidence>
<feature type="region of interest" description="Disordered" evidence="7">
    <location>
        <begin position="1"/>
        <end position="23"/>
    </location>
</feature>
<evidence type="ECO:0000256" key="3">
    <source>
        <dbReference type="ARBA" id="ARBA00023015"/>
    </source>
</evidence>
<organism evidence="10 11">
    <name type="scientific">Carya illinoinensis</name>
    <name type="common">Pecan</name>
    <dbReference type="NCBI Taxonomy" id="32201"/>
    <lineage>
        <taxon>Eukaryota</taxon>
        <taxon>Viridiplantae</taxon>
        <taxon>Streptophyta</taxon>
        <taxon>Embryophyta</taxon>
        <taxon>Tracheophyta</taxon>
        <taxon>Spermatophyta</taxon>
        <taxon>Magnoliopsida</taxon>
        <taxon>eudicotyledons</taxon>
        <taxon>Gunneridae</taxon>
        <taxon>Pentapetalae</taxon>
        <taxon>rosids</taxon>
        <taxon>fabids</taxon>
        <taxon>Fagales</taxon>
        <taxon>Juglandaceae</taxon>
        <taxon>Carya</taxon>
    </lineage>
</organism>
<gene>
    <name evidence="10" type="ORF">I3842_02G172700</name>
</gene>
<dbReference type="SUPFAM" id="SSF50916">
    <property type="entry name" value="Rap30/74 interaction domains"/>
    <property type="match status" value="1"/>
</dbReference>
<evidence type="ECO:0000259" key="8">
    <source>
        <dbReference type="Pfam" id="PF02270"/>
    </source>
</evidence>
<dbReference type="Proteomes" id="UP000811246">
    <property type="component" value="Chromosome 2"/>
</dbReference>
<dbReference type="PANTHER" id="PTHR10445">
    <property type="entry name" value="GENERAL TRANSCRIPTION FACTOR IIF SUBUNIT 2"/>
    <property type="match status" value="1"/>
</dbReference>
<dbReference type="InterPro" id="IPR003196">
    <property type="entry name" value="TFIIF_beta"/>
</dbReference>
<dbReference type="GO" id="GO:0005674">
    <property type="term" value="C:transcription factor TFIIF complex"/>
    <property type="evidence" value="ECO:0007669"/>
    <property type="project" value="InterPro"/>
</dbReference>
<evidence type="ECO:0008006" key="12">
    <source>
        <dbReference type="Google" id="ProtNLM"/>
    </source>
</evidence>
<dbReference type="Pfam" id="PF02270">
    <property type="entry name" value="TFIIF_beta"/>
    <property type="match status" value="1"/>
</dbReference>
<evidence type="ECO:0000256" key="7">
    <source>
        <dbReference type="SAM" id="MobiDB-lite"/>
    </source>
</evidence>
<dbReference type="GO" id="GO:0006367">
    <property type="term" value="P:transcription initiation at RNA polymerase II promoter"/>
    <property type="evidence" value="ECO:0007669"/>
    <property type="project" value="InterPro"/>
</dbReference>
<dbReference type="GO" id="GO:0003677">
    <property type="term" value="F:DNA binding"/>
    <property type="evidence" value="ECO:0007669"/>
    <property type="project" value="UniProtKB-KW"/>
</dbReference>
<reference evidence="10" key="1">
    <citation type="submission" date="2021-01" db="EMBL/GenBank/DDBJ databases">
        <authorList>
            <person name="Lovell J.T."/>
            <person name="Bentley N."/>
            <person name="Bhattarai G."/>
            <person name="Jenkins J.W."/>
            <person name="Sreedasyam A."/>
            <person name="Alarcon Y."/>
            <person name="Bock C."/>
            <person name="Boston L."/>
            <person name="Carlson J."/>
            <person name="Cervantes K."/>
            <person name="Clermont K."/>
            <person name="Krom N."/>
            <person name="Kubenka K."/>
            <person name="Mamidi S."/>
            <person name="Mattison C."/>
            <person name="Monteros M."/>
            <person name="Pisani C."/>
            <person name="Plott C."/>
            <person name="Rajasekar S."/>
            <person name="Rhein H.S."/>
            <person name="Rohla C."/>
            <person name="Song M."/>
            <person name="Hilaire R.S."/>
            <person name="Shu S."/>
            <person name="Wells L."/>
            <person name="Wang X."/>
            <person name="Webber J."/>
            <person name="Heerema R.J."/>
            <person name="Klein P."/>
            <person name="Conner P."/>
            <person name="Grauke L."/>
            <person name="Grimwood J."/>
            <person name="Schmutz J."/>
            <person name="Randall J.J."/>
        </authorList>
    </citation>
    <scope>NUCLEOTIDE SEQUENCE</scope>
    <source>
        <tissue evidence="10">Leaf</tissue>
    </source>
</reference>
<dbReference type="InterPro" id="IPR040504">
    <property type="entry name" value="TFIIF_beta_N"/>
</dbReference>
<dbReference type="SUPFAM" id="SSF46785">
    <property type="entry name" value="Winged helix' DNA-binding domain"/>
    <property type="match status" value="1"/>
</dbReference>
<dbReference type="EMBL" id="CM031826">
    <property type="protein sequence ID" value="KAG6728430.1"/>
    <property type="molecule type" value="Genomic_DNA"/>
</dbReference>
<keyword evidence="5" id="KW-0804">Transcription</keyword>
<dbReference type="FunFam" id="1.10.10.10:FF:000035">
    <property type="entry name" value="General transcription factor IIF subunit 2"/>
    <property type="match status" value="1"/>
</dbReference>
<dbReference type="InterPro" id="IPR011039">
    <property type="entry name" value="TFIIF_interaction"/>
</dbReference>
<keyword evidence="4" id="KW-0238">DNA-binding</keyword>